<dbReference type="InterPro" id="IPR035979">
    <property type="entry name" value="RBD_domain_sf"/>
</dbReference>
<evidence type="ECO:0000313" key="8">
    <source>
        <dbReference type="RefSeq" id="XP_037892736.1"/>
    </source>
</evidence>
<dbReference type="InterPro" id="IPR000504">
    <property type="entry name" value="RRM_dom"/>
</dbReference>
<dbReference type="Proteomes" id="UP000092443">
    <property type="component" value="Unplaced"/>
</dbReference>
<organism evidence="7 8">
    <name type="scientific">Glossina fuscipes</name>
    <dbReference type="NCBI Taxonomy" id="7396"/>
    <lineage>
        <taxon>Eukaryota</taxon>
        <taxon>Metazoa</taxon>
        <taxon>Ecdysozoa</taxon>
        <taxon>Arthropoda</taxon>
        <taxon>Hexapoda</taxon>
        <taxon>Insecta</taxon>
        <taxon>Pterygota</taxon>
        <taxon>Neoptera</taxon>
        <taxon>Endopterygota</taxon>
        <taxon>Diptera</taxon>
        <taxon>Brachycera</taxon>
        <taxon>Muscomorpha</taxon>
        <taxon>Hippoboscoidea</taxon>
        <taxon>Glossinidae</taxon>
        <taxon>Glossina</taxon>
    </lineage>
</organism>
<dbReference type="RefSeq" id="XP_037892736.1">
    <property type="nucleotide sequence ID" value="XM_038036808.1"/>
</dbReference>
<evidence type="ECO:0000256" key="1">
    <source>
        <dbReference type="ARBA" id="ARBA00007408"/>
    </source>
</evidence>
<protein>
    <recommendedName>
        <fullName evidence="2">RNA-binding protein 42</fullName>
    </recommendedName>
    <alternativeName>
        <fullName evidence="4">RNA-binding motif protein 42</fullName>
    </alternativeName>
</protein>
<evidence type="ECO:0000256" key="2">
    <source>
        <dbReference type="ARBA" id="ARBA00015192"/>
    </source>
</evidence>
<dbReference type="GO" id="GO:0003729">
    <property type="term" value="F:mRNA binding"/>
    <property type="evidence" value="ECO:0007669"/>
    <property type="project" value="InterPro"/>
</dbReference>
<feature type="domain" description="RRM" evidence="6">
    <location>
        <begin position="306"/>
        <end position="384"/>
    </location>
</feature>
<proteinExistence type="inferred from homology"/>
<dbReference type="SMART" id="SM00360">
    <property type="entry name" value="RRM"/>
    <property type="match status" value="1"/>
</dbReference>
<dbReference type="InterPro" id="IPR034215">
    <property type="entry name" value="RBM42_RRM"/>
</dbReference>
<dbReference type="GeneID" id="119639435"/>
<dbReference type="FunFam" id="3.30.70.330:FF:000591">
    <property type="entry name" value="RNA-binding protein"/>
    <property type="match status" value="1"/>
</dbReference>
<evidence type="ECO:0000259" key="6">
    <source>
        <dbReference type="PROSITE" id="PS50102"/>
    </source>
</evidence>
<dbReference type="AlphaFoldDB" id="A0A9C5Z649"/>
<keyword evidence="7" id="KW-1185">Reference proteome</keyword>
<dbReference type="InterPro" id="IPR050825">
    <property type="entry name" value="RBM42_RBP45_47-like"/>
</dbReference>
<dbReference type="PANTHER" id="PTHR47640:SF11">
    <property type="entry name" value="RNA-BINDING PROTEIN 42"/>
    <property type="match status" value="1"/>
</dbReference>
<dbReference type="PROSITE" id="PS50102">
    <property type="entry name" value="RRM"/>
    <property type="match status" value="1"/>
</dbReference>
<name>A0A9C5Z649_9MUSC</name>
<reference evidence="8" key="1">
    <citation type="submission" date="2025-08" db="UniProtKB">
        <authorList>
            <consortium name="RefSeq"/>
        </authorList>
    </citation>
    <scope>IDENTIFICATION</scope>
    <source>
        <tissue evidence="8">Whole body pupa</tissue>
    </source>
</reference>
<accession>A0A9C5Z649</accession>
<dbReference type="CDD" id="cd12383">
    <property type="entry name" value="RRM_RBM42"/>
    <property type="match status" value="1"/>
</dbReference>
<gene>
    <name evidence="8" type="primary">LOC119639435</name>
</gene>
<keyword evidence="3 5" id="KW-0694">RNA-binding</keyword>
<sequence>MKFINLLKANQIIFFIFVKASNHSGRASVKSTIKSKDFVKSIHKYGCELFGNPTNNFLTFLLYRKKNLNIFFLRLGIVLGRMSIKRKNIEDELSRFEAEISKPAPSTTTASHNLFVPSQVRPIIAANTYNQVQQKLQQQPAGGVNTTSSGAPAPPRISVPAPPIPPANLFLPTFVPTQTANNNNASVINATKQTAAVNPATPVVLSSAPKLYQSRQSVNVPTVATAPHIDINAIQFDVTQKLKKLKAEKSGPNPIAEEAIKAARASSALQSFQSTERKKKDRKTIRVAGGQVWEDPTLADWPDDDFRIFCGDLGNDVNDEVLTRTFNKYPSFQRARVIRDKRTGKSKGFGFVSFREPQDFIKAMKEMDGRYVGSRPIKLRKSTWRQRSLDIVKKKEREKQLLLQQFSST</sequence>
<dbReference type="Gene3D" id="3.30.70.330">
    <property type="match status" value="1"/>
</dbReference>
<evidence type="ECO:0000313" key="7">
    <source>
        <dbReference type="Proteomes" id="UP000092443"/>
    </source>
</evidence>
<dbReference type="PANTHER" id="PTHR47640">
    <property type="entry name" value="TRNA SELENOCYSTEINE 1-ASSOCIATED PROTEIN 1-RELATED-RELATED"/>
    <property type="match status" value="1"/>
</dbReference>
<dbReference type="SUPFAM" id="SSF54928">
    <property type="entry name" value="RNA-binding domain, RBD"/>
    <property type="match status" value="1"/>
</dbReference>
<evidence type="ECO:0000256" key="4">
    <source>
        <dbReference type="ARBA" id="ARBA00030574"/>
    </source>
</evidence>
<comment type="similarity">
    <text evidence="1">Belongs to the RRM RBM42 family.</text>
</comment>
<evidence type="ECO:0000256" key="3">
    <source>
        <dbReference type="ARBA" id="ARBA00022884"/>
    </source>
</evidence>
<evidence type="ECO:0000256" key="5">
    <source>
        <dbReference type="PROSITE-ProRule" id="PRU00176"/>
    </source>
</evidence>
<dbReference type="Pfam" id="PF00076">
    <property type="entry name" value="RRM_1"/>
    <property type="match status" value="1"/>
</dbReference>
<dbReference type="InterPro" id="IPR012677">
    <property type="entry name" value="Nucleotide-bd_a/b_plait_sf"/>
</dbReference>
<dbReference type="KEGG" id="gfs:119639435"/>